<evidence type="ECO:0000256" key="5">
    <source>
        <dbReference type="ARBA" id="ARBA00023040"/>
    </source>
</evidence>
<dbReference type="CDD" id="cd00637">
    <property type="entry name" value="7tm_classA_rhodopsin-like"/>
    <property type="match status" value="1"/>
</dbReference>
<keyword evidence="5 9" id="KW-0297">G-protein coupled receptor</keyword>
<dbReference type="GO" id="GO:0005886">
    <property type="term" value="C:plasma membrane"/>
    <property type="evidence" value="ECO:0007669"/>
    <property type="project" value="UniProtKB-SubCell"/>
</dbReference>
<keyword evidence="3 9" id="KW-0812">Transmembrane</keyword>
<feature type="transmembrane region" description="Helical" evidence="10">
    <location>
        <begin position="19"/>
        <end position="37"/>
    </location>
</feature>
<feature type="transmembrane region" description="Helical" evidence="10">
    <location>
        <begin position="91"/>
        <end position="116"/>
    </location>
</feature>
<dbReference type="PROSITE" id="PS00237">
    <property type="entry name" value="G_PROTEIN_RECEP_F1_1"/>
    <property type="match status" value="1"/>
</dbReference>
<keyword evidence="7 9" id="KW-0675">Receptor</keyword>
<dbReference type="EMBL" id="AMQN01012903">
    <property type="status" value="NOT_ANNOTATED_CDS"/>
    <property type="molecule type" value="Genomic_DNA"/>
</dbReference>
<keyword evidence="6 10" id="KW-0472">Membrane</keyword>
<feature type="transmembrane region" description="Helical" evidence="10">
    <location>
        <begin position="49"/>
        <end position="71"/>
    </location>
</feature>
<keyword evidence="8 9" id="KW-0807">Transducer</keyword>
<organism evidence="12">
    <name type="scientific">Capitella teleta</name>
    <name type="common">Polychaete worm</name>
    <dbReference type="NCBI Taxonomy" id="283909"/>
    <lineage>
        <taxon>Eukaryota</taxon>
        <taxon>Metazoa</taxon>
        <taxon>Spiralia</taxon>
        <taxon>Lophotrochozoa</taxon>
        <taxon>Annelida</taxon>
        <taxon>Polychaeta</taxon>
        <taxon>Sedentaria</taxon>
        <taxon>Scolecida</taxon>
        <taxon>Capitellidae</taxon>
        <taxon>Capitella</taxon>
    </lineage>
</organism>
<evidence type="ECO:0000256" key="3">
    <source>
        <dbReference type="ARBA" id="ARBA00022692"/>
    </source>
</evidence>
<accession>R7TNV6</accession>
<protein>
    <recommendedName>
        <fullName evidence="11">G-protein coupled receptors family 1 profile domain-containing protein</fullName>
    </recommendedName>
</protein>
<evidence type="ECO:0000313" key="13">
    <source>
        <dbReference type="EnsemblMetazoa" id="CapteP218548"/>
    </source>
</evidence>
<feature type="transmembrane region" description="Helical" evidence="10">
    <location>
        <begin position="159"/>
        <end position="179"/>
    </location>
</feature>
<feature type="domain" description="G-protein coupled receptors family 1 profile" evidence="11">
    <location>
        <begin position="28"/>
        <end position="134"/>
    </location>
</feature>
<keyword evidence="2" id="KW-1003">Cell membrane</keyword>
<dbReference type="PRINTS" id="PR00237">
    <property type="entry name" value="GPCRRHODOPSN"/>
</dbReference>
<dbReference type="HOGENOM" id="CLU_931399_0_0_1"/>
<feature type="transmembrane region" description="Helical" evidence="10">
    <location>
        <begin position="199"/>
        <end position="222"/>
    </location>
</feature>
<dbReference type="InterPro" id="IPR050569">
    <property type="entry name" value="TAAR"/>
</dbReference>
<dbReference type="Proteomes" id="UP000014760">
    <property type="component" value="Unassembled WGS sequence"/>
</dbReference>
<dbReference type="AlphaFoldDB" id="R7TNV6"/>
<proteinExistence type="inferred from homology"/>
<reference evidence="14" key="1">
    <citation type="submission" date="2012-12" db="EMBL/GenBank/DDBJ databases">
        <authorList>
            <person name="Hellsten U."/>
            <person name="Grimwood J."/>
            <person name="Chapman J.A."/>
            <person name="Shapiro H."/>
            <person name="Aerts A."/>
            <person name="Otillar R.P."/>
            <person name="Terry A.Y."/>
            <person name="Boore J.L."/>
            <person name="Simakov O."/>
            <person name="Marletaz F."/>
            <person name="Cho S.-J."/>
            <person name="Edsinger-Gonzales E."/>
            <person name="Havlak P."/>
            <person name="Kuo D.-H."/>
            <person name="Larsson T."/>
            <person name="Lv J."/>
            <person name="Arendt D."/>
            <person name="Savage R."/>
            <person name="Osoegawa K."/>
            <person name="de Jong P."/>
            <person name="Lindberg D.R."/>
            <person name="Seaver E.C."/>
            <person name="Weisblat D.A."/>
            <person name="Putnam N.H."/>
            <person name="Grigoriev I.V."/>
            <person name="Rokhsar D.S."/>
        </authorList>
    </citation>
    <scope>NUCLEOTIDE SEQUENCE</scope>
    <source>
        <strain evidence="14">I ESC-2004</strain>
    </source>
</reference>
<comment type="similarity">
    <text evidence="9">Belongs to the G-protein coupled receptor 1 family.</text>
</comment>
<dbReference type="InterPro" id="IPR000276">
    <property type="entry name" value="GPCR_Rhodpsn"/>
</dbReference>
<evidence type="ECO:0000256" key="2">
    <source>
        <dbReference type="ARBA" id="ARBA00022475"/>
    </source>
</evidence>
<keyword evidence="14" id="KW-1185">Reference proteome</keyword>
<dbReference type="GO" id="GO:0004930">
    <property type="term" value="F:G protein-coupled receptor activity"/>
    <property type="evidence" value="ECO:0007669"/>
    <property type="project" value="UniProtKB-KW"/>
</dbReference>
<evidence type="ECO:0000256" key="10">
    <source>
        <dbReference type="SAM" id="Phobius"/>
    </source>
</evidence>
<keyword evidence="4 10" id="KW-1133">Transmembrane helix</keyword>
<evidence type="ECO:0000256" key="9">
    <source>
        <dbReference type="RuleBase" id="RU000688"/>
    </source>
</evidence>
<reference evidence="13" key="3">
    <citation type="submission" date="2015-06" db="UniProtKB">
        <authorList>
            <consortium name="EnsemblMetazoa"/>
        </authorList>
    </citation>
    <scope>IDENTIFICATION</scope>
</reference>
<sequence>MGISGTCITYNVVVETSRWCLFAFILISNTLTISTMLRTKQGIGQKGKWYIVSLSLADILLSPAIGIDAVMNRFGVYCPEISEEAVWRKRVIYIGLGILYVQSLGSALLTLVSIAIDRFVAISKPIFYKNHVSPFRIRLIKKLDSGSISHKSFERTKRYLKMSGVTLATMLALWAPYIAVNFYVEYYGQKGLPWWLAEYGIQLAYSLMFCNSWVNPFFYCWLNKDYRAAFMAVLGIGKSKVHSEGSMTEQC</sequence>
<evidence type="ECO:0000256" key="1">
    <source>
        <dbReference type="ARBA" id="ARBA00004651"/>
    </source>
</evidence>
<dbReference type="InterPro" id="IPR017452">
    <property type="entry name" value="GPCR_Rhodpsn_7TM"/>
</dbReference>
<evidence type="ECO:0000256" key="7">
    <source>
        <dbReference type="ARBA" id="ARBA00023170"/>
    </source>
</evidence>
<dbReference type="EMBL" id="KB309831">
    <property type="protein sequence ID" value="ELT93221.1"/>
    <property type="molecule type" value="Genomic_DNA"/>
</dbReference>
<dbReference type="PROSITE" id="PS50262">
    <property type="entry name" value="G_PROTEIN_RECEP_F1_2"/>
    <property type="match status" value="1"/>
</dbReference>
<dbReference type="SUPFAM" id="SSF81321">
    <property type="entry name" value="Family A G protein-coupled receptor-like"/>
    <property type="match status" value="1"/>
</dbReference>
<dbReference type="OrthoDB" id="5959154at2759"/>
<evidence type="ECO:0000259" key="11">
    <source>
        <dbReference type="PROSITE" id="PS50262"/>
    </source>
</evidence>
<evidence type="ECO:0000313" key="14">
    <source>
        <dbReference type="Proteomes" id="UP000014760"/>
    </source>
</evidence>
<comment type="subcellular location">
    <subcellularLocation>
        <location evidence="1">Cell membrane</location>
        <topology evidence="1">Multi-pass membrane protein</topology>
    </subcellularLocation>
</comment>
<evidence type="ECO:0000313" key="12">
    <source>
        <dbReference type="EMBL" id="ELT93221.1"/>
    </source>
</evidence>
<dbReference type="Gene3D" id="1.20.1070.10">
    <property type="entry name" value="Rhodopsin 7-helix transmembrane proteins"/>
    <property type="match status" value="2"/>
</dbReference>
<dbReference type="Pfam" id="PF00001">
    <property type="entry name" value="7tm_1"/>
    <property type="match status" value="1"/>
</dbReference>
<gene>
    <name evidence="12" type="ORF">CAPTEDRAFT_218548</name>
</gene>
<name>R7TNV6_CAPTE</name>
<evidence type="ECO:0000256" key="6">
    <source>
        <dbReference type="ARBA" id="ARBA00023136"/>
    </source>
</evidence>
<evidence type="ECO:0000256" key="8">
    <source>
        <dbReference type="ARBA" id="ARBA00023224"/>
    </source>
</evidence>
<reference evidence="12 14" key="2">
    <citation type="journal article" date="2013" name="Nature">
        <title>Insights into bilaterian evolution from three spiralian genomes.</title>
        <authorList>
            <person name="Simakov O."/>
            <person name="Marletaz F."/>
            <person name="Cho S.J."/>
            <person name="Edsinger-Gonzales E."/>
            <person name="Havlak P."/>
            <person name="Hellsten U."/>
            <person name="Kuo D.H."/>
            <person name="Larsson T."/>
            <person name="Lv J."/>
            <person name="Arendt D."/>
            <person name="Savage R."/>
            <person name="Osoegawa K."/>
            <person name="de Jong P."/>
            <person name="Grimwood J."/>
            <person name="Chapman J.A."/>
            <person name="Shapiro H."/>
            <person name="Aerts A."/>
            <person name="Otillar R.P."/>
            <person name="Terry A.Y."/>
            <person name="Boore J.L."/>
            <person name="Grigoriev I.V."/>
            <person name="Lindberg D.R."/>
            <person name="Seaver E.C."/>
            <person name="Weisblat D.A."/>
            <person name="Putnam N.H."/>
            <person name="Rokhsar D.S."/>
        </authorList>
    </citation>
    <scope>NUCLEOTIDE SEQUENCE</scope>
    <source>
        <strain evidence="12 14">I ESC-2004</strain>
    </source>
</reference>
<evidence type="ECO:0000256" key="4">
    <source>
        <dbReference type="ARBA" id="ARBA00022989"/>
    </source>
</evidence>
<dbReference type="EnsemblMetazoa" id="CapteT218548">
    <property type="protein sequence ID" value="CapteP218548"/>
    <property type="gene ID" value="CapteG218548"/>
</dbReference>
<dbReference type="PANTHER" id="PTHR24249">
    <property type="entry name" value="HISTAMINE RECEPTOR-RELATED G-PROTEIN COUPLED RECEPTOR"/>
    <property type="match status" value="1"/>
</dbReference>